<comment type="caution">
    <text evidence="3">The sequence shown here is derived from an EMBL/GenBank/DDBJ whole genome shotgun (WGS) entry which is preliminary data.</text>
</comment>
<sequence length="246" mass="26314">MENFGVILALVGAITIVAGTILLIIAATKKQAKKRWVVSIVVGFAMFVIGGTIDASAPDLLSNSSPSSATVEDDTDDYSYSDDTDDYGYSDDTDDYSYSDDNSSEESSSEQSSSDDAPSNDSSASSSFDAADYSTAYTFDQLARTPDQFMYEKVAFTGQVVQVLEGDDETDLRVAINGTYDNMMLVAFEPDILGGSRVLEGDKITFYGTSEGTSSYESVLGAKITVPTVIADKINDEGVAPDDYQN</sequence>
<dbReference type="Proteomes" id="UP001597252">
    <property type="component" value="Unassembled WGS sequence"/>
</dbReference>
<feature type="transmembrane region" description="Helical" evidence="2">
    <location>
        <begin position="6"/>
        <end position="25"/>
    </location>
</feature>
<accession>A0ABW4E2T2</accession>
<feature type="compositionally biased region" description="Acidic residues" evidence="1">
    <location>
        <begin position="71"/>
        <end position="108"/>
    </location>
</feature>
<feature type="compositionally biased region" description="Low complexity" evidence="1">
    <location>
        <begin position="109"/>
        <end position="128"/>
    </location>
</feature>
<evidence type="ECO:0000313" key="4">
    <source>
        <dbReference type="Proteomes" id="UP001597252"/>
    </source>
</evidence>
<feature type="compositionally biased region" description="Polar residues" evidence="1">
    <location>
        <begin position="61"/>
        <end position="70"/>
    </location>
</feature>
<organism evidence="3 4">
    <name type="scientific">Lacticaseibacillus baoqingensis</name>
    <dbReference type="NCBI Taxonomy" id="2486013"/>
    <lineage>
        <taxon>Bacteria</taxon>
        <taxon>Bacillati</taxon>
        <taxon>Bacillota</taxon>
        <taxon>Bacilli</taxon>
        <taxon>Lactobacillales</taxon>
        <taxon>Lactobacillaceae</taxon>
        <taxon>Lacticaseibacillus</taxon>
    </lineage>
</organism>
<keyword evidence="2" id="KW-1133">Transmembrane helix</keyword>
<feature type="transmembrane region" description="Helical" evidence="2">
    <location>
        <begin position="37"/>
        <end position="57"/>
    </location>
</feature>
<evidence type="ECO:0000313" key="3">
    <source>
        <dbReference type="EMBL" id="MFD1484237.1"/>
    </source>
</evidence>
<name>A0ABW4E2T2_9LACO</name>
<dbReference type="EMBL" id="JBHTON010000006">
    <property type="protein sequence ID" value="MFD1484237.1"/>
    <property type="molecule type" value="Genomic_DNA"/>
</dbReference>
<evidence type="ECO:0000256" key="2">
    <source>
        <dbReference type="SAM" id="Phobius"/>
    </source>
</evidence>
<keyword evidence="4" id="KW-1185">Reference proteome</keyword>
<dbReference type="RefSeq" id="WP_125752221.1">
    <property type="nucleotide sequence ID" value="NZ_JBHTON010000006.1"/>
</dbReference>
<feature type="region of interest" description="Disordered" evidence="1">
    <location>
        <begin position="61"/>
        <end position="128"/>
    </location>
</feature>
<protein>
    <submittedName>
        <fullName evidence="3">Transcriptional regulator</fullName>
    </submittedName>
</protein>
<reference evidence="4" key="1">
    <citation type="journal article" date="2019" name="Int. J. Syst. Evol. Microbiol.">
        <title>The Global Catalogue of Microorganisms (GCM) 10K type strain sequencing project: providing services to taxonomists for standard genome sequencing and annotation.</title>
        <authorList>
            <consortium name="The Broad Institute Genomics Platform"/>
            <consortium name="The Broad Institute Genome Sequencing Center for Infectious Disease"/>
            <person name="Wu L."/>
            <person name="Ma J."/>
        </authorList>
    </citation>
    <scope>NUCLEOTIDE SEQUENCE [LARGE SCALE GENOMIC DNA]</scope>
    <source>
        <strain evidence="4">CCM 8903</strain>
    </source>
</reference>
<proteinExistence type="predicted"/>
<keyword evidence="2" id="KW-0812">Transmembrane</keyword>
<gene>
    <name evidence="3" type="ORF">ACFQ5J_03205</name>
</gene>
<keyword evidence="2" id="KW-0472">Membrane</keyword>
<evidence type="ECO:0000256" key="1">
    <source>
        <dbReference type="SAM" id="MobiDB-lite"/>
    </source>
</evidence>